<evidence type="ECO:0000313" key="2">
    <source>
        <dbReference type="Proteomes" id="UP000824533"/>
    </source>
</evidence>
<accession>A0ACC1CU82</accession>
<proteinExistence type="predicted"/>
<organism evidence="1 2">
    <name type="scientific">Dendrolimus kikuchii</name>
    <dbReference type="NCBI Taxonomy" id="765133"/>
    <lineage>
        <taxon>Eukaryota</taxon>
        <taxon>Metazoa</taxon>
        <taxon>Ecdysozoa</taxon>
        <taxon>Arthropoda</taxon>
        <taxon>Hexapoda</taxon>
        <taxon>Insecta</taxon>
        <taxon>Pterygota</taxon>
        <taxon>Neoptera</taxon>
        <taxon>Endopterygota</taxon>
        <taxon>Lepidoptera</taxon>
        <taxon>Glossata</taxon>
        <taxon>Ditrysia</taxon>
        <taxon>Bombycoidea</taxon>
        <taxon>Lasiocampidae</taxon>
        <taxon>Dendrolimus</taxon>
    </lineage>
</organism>
<protein>
    <submittedName>
        <fullName evidence="1">Uncharacterized protein</fullName>
    </submittedName>
</protein>
<dbReference type="EMBL" id="CM034402">
    <property type="protein sequence ID" value="KAJ0175142.1"/>
    <property type="molecule type" value="Genomic_DNA"/>
</dbReference>
<reference evidence="1 2" key="1">
    <citation type="journal article" date="2021" name="Front. Genet.">
        <title>Chromosome-Level Genome Assembly Reveals Significant Gene Expansion in the Toll and IMD Signaling Pathways of Dendrolimus kikuchii.</title>
        <authorList>
            <person name="Zhou J."/>
            <person name="Wu P."/>
            <person name="Xiong Z."/>
            <person name="Liu N."/>
            <person name="Zhao N."/>
            <person name="Ji M."/>
            <person name="Qiu Y."/>
            <person name="Yang B."/>
        </authorList>
    </citation>
    <scope>NUCLEOTIDE SEQUENCE [LARGE SCALE GENOMIC DNA]</scope>
    <source>
        <strain evidence="1">Ann1</strain>
    </source>
</reference>
<name>A0ACC1CU82_9NEOP</name>
<dbReference type="Proteomes" id="UP000824533">
    <property type="component" value="Linkage Group LG16"/>
</dbReference>
<keyword evidence="2" id="KW-1185">Reference proteome</keyword>
<sequence>MDTLQQSIAQLSSKFIERMDTFEGDLRKGSSCSPNITTLSADFASFKTFPDSGEHLFIDVSLHHTKILLGVYYSPSLRNNFFSSFESMLETLVPQYPHTIIMGDFNTCLLKCDTRSSSFQTLVNSINLNILPLNATHHFPNTTASLLDLILVSSPTHVIKHGQCSADMFSYHDMIYLSYNVRPPKAKSKLIVQRNFGGMNTEDLRKDAQGLDWSGVANAVSIDDKVNAFNTTLLGLYDLHAPLRQIKLKHHPAPWLTDEIKCLINQKSKAKTRFKCRPTDVNRQAFINARNRCNRACRNAQRRYIHSSVENDNPAKVWKFLKSLGVGKSSHVSNSNNLNINLLNQHFATSSDFSPTIKSKTLKVICSLPTPQHSPFVLSQFTDCDVVRAVKSITSNAVGSDIISRNMILPILDVISPIISHILNYSIATTTFPLAWREAEIIPLPKKRNPLSFSDFRPISILSFMSKVLERLVHQQLSAFLNKNCLMNPYQSGFRPGHSTTTALIKITDDIRQGMDNGLLTVLSLLDFSSAFNNVDFEILLAILRSLNISPTVIDWFRSYLYGRQQRIRIDESYSSWQSLTAGVPQGGVLSPLLFAIFINTISYNLSSSYHLYADDLQIYAQARVENIKDAINTINDDLGRILAWSRAHGLKVNPSKTQAIIIGSSRMISKINWSLLPDLLFDGTCLHISDKVKNLGVIIDRELSWWPHITELSRRVFASSASLRRLKYFLPTATKVTIDRCRSLTMRTPVILTLP</sequence>
<comment type="caution">
    <text evidence="1">The sequence shown here is derived from an EMBL/GenBank/DDBJ whole genome shotgun (WGS) entry which is preliminary data.</text>
</comment>
<evidence type="ECO:0000313" key="1">
    <source>
        <dbReference type="EMBL" id="KAJ0175142.1"/>
    </source>
</evidence>
<gene>
    <name evidence="1" type="ORF">K1T71_009283</name>
</gene>